<evidence type="ECO:0000259" key="7">
    <source>
        <dbReference type="PROSITE" id="PS50075"/>
    </source>
</evidence>
<dbReference type="SUPFAM" id="SSF53335">
    <property type="entry name" value="S-adenosyl-L-methionine-dependent methyltransferases"/>
    <property type="match status" value="1"/>
</dbReference>
<dbReference type="FunFam" id="3.30.300.30:FF:000010">
    <property type="entry name" value="Enterobactin synthetase component F"/>
    <property type="match status" value="1"/>
</dbReference>
<dbReference type="GO" id="GO:0043041">
    <property type="term" value="P:amino acid activation for nonribosomal peptide biosynthetic process"/>
    <property type="evidence" value="ECO:0007669"/>
    <property type="project" value="TreeGrafter"/>
</dbReference>
<evidence type="ECO:0000256" key="1">
    <source>
        <dbReference type="ARBA" id="ARBA00001957"/>
    </source>
</evidence>
<dbReference type="Proteomes" id="UP000183940">
    <property type="component" value="Unassembled WGS sequence"/>
</dbReference>
<dbReference type="InterPro" id="IPR029063">
    <property type="entry name" value="SAM-dependent_MTases_sf"/>
</dbReference>
<dbReference type="InterPro" id="IPR001242">
    <property type="entry name" value="Condensation_dom"/>
</dbReference>
<dbReference type="InterPro" id="IPR013217">
    <property type="entry name" value="Methyltransf_12"/>
</dbReference>
<dbReference type="Gene3D" id="3.40.50.150">
    <property type="entry name" value="Vaccinia Virus protein VP39"/>
    <property type="match status" value="1"/>
</dbReference>
<dbReference type="InterPro" id="IPR025110">
    <property type="entry name" value="AMP-bd_C"/>
</dbReference>
<dbReference type="Pfam" id="PF08242">
    <property type="entry name" value="Methyltransf_12"/>
    <property type="match status" value="1"/>
</dbReference>
<feature type="region of interest" description="Disordered" evidence="6">
    <location>
        <begin position="1"/>
        <end position="20"/>
    </location>
</feature>
<dbReference type="InterPro" id="IPR020845">
    <property type="entry name" value="AMP-binding_CS"/>
</dbReference>
<dbReference type="GO" id="GO:0009403">
    <property type="term" value="P:toxin biosynthetic process"/>
    <property type="evidence" value="ECO:0007669"/>
    <property type="project" value="UniProtKB-ARBA"/>
</dbReference>
<dbReference type="InterPro" id="IPR006162">
    <property type="entry name" value="Ppantetheine_attach_site"/>
</dbReference>
<dbReference type="InterPro" id="IPR010071">
    <property type="entry name" value="AA_adenyl_dom"/>
</dbReference>
<dbReference type="GO" id="GO:0008610">
    <property type="term" value="P:lipid biosynthetic process"/>
    <property type="evidence" value="ECO:0007669"/>
    <property type="project" value="UniProtKB-ARBA"/>
</dbReference>
<comment type="caution">
    <text evidence="8">The sequence shown here is derived from an EMBL/GenBank/DDBJ whole genome shotgun (WGS) entry which is preliminary data.</text>
</comment>
<dbReference type="InterPro" id="IPR029058">
    <property type="entry name" value="AB_hydrolase_fold"/>
</dbReference>
<dbReference type="InterPro" id="IPR009081">
    <property type="entry name" value="PP-bd_ACP"/>
</dbReference>
<dbReference type="Gene3D" id="3.30.300.30">
    <property type="match status" value="3"/>
</dbReference>
<gene>
    <name evidence="8" type="ORF">BI308_05405</name>
</gene>
<dbReference type="NCBIfam" id="NF003417">
    <property type="entry name" value="PRK04813.1"/>
    <property type="match status" value="3"/>
</dbReference>
<dbReference type="InterPro" id="IPR023213">
    <property type="entry name" value="CAT-like_dom_sf"/>
</dbReference>
<dbReference type="EMBL" id="MLAW01000006">
    <property type="protein sequence ID" value="OJJ26533.1"/>
    <property type="molecule type" value="Genomic_DNA"/>
</dbReference>
<dbReference type="SUPFAM" id="SSF56801">
    <property type="entry name" value="Acetyl-CoA synthetase-like"/>
    <property type="match status" value="2"/>
</dbReference>
<dbReference type="Pfam" id="PF00975">
    <property type="entry name" value="Thioesterase"/>
    <property type="match status" value="1"/>
</dbReference>
<keyword evidence="5" id="KW-0677">Repeat</keyword>
<dbReference type="FunFam" id="3.30.559.10:FF:000012">
    <property type="entry name" value="Non-ribosomal peptide synthetase"/>
    <property type="match status" value="1"/>
</dbReference>
<dbReference type="Gene3D" id="3.40.50.980">
    <property type="match status" value="4"/>
</dbReference>
<evidence type="ECO:0000256" key="6">
    <source>
        <dbReference type="SAM" id="MobiDB-lite"/>
    </source>
</evidence>
<dbReference type="FunFam" id="2.30.38.10:FF:000001">
    <property type="entry name" value="Non-ribosomal peptide synthetase PvdI"/>
    <property type="match status" value="1"/>
</dbReference>
<protein>
    <submittedName>
        <fullName evidence="8">Non-ribosomal peptide synthetase</fullName>
    </submittedName>
</protein>
<proteinExistence type="inferred from homology"/>
<dbReference type="PROSITE" id="PS00455">
    <property type="entry name" value="AMP_BINDING"/>
    <property type="match status" value="2"/>
</dbReference>
<dbReference type="CDD" id="cd19531">
    <property type="entry name" value="LCL_NRPS-like"/>
    <property type="match status" value="1"/>
</dbReference>
<keyword evidence="3" id="KW-0596">Phosphopantetheine</keyword>
<feature type="domain" description="Carrier" evidence="7">
    <location>
        <begin position="2008"/>
        <end position="2083"/>
    </location>
</feature>
<dbReference type="SMART" id="SM00823">
    <property type="entry name" value="PKS_PP"/>
    <property type="match status" value="2"/>
</dbReference>
<comment type="similarity">
    <text evidence="2">Belongs to the ATP-dependent AMP-binding enzyme family.</text>
</comment>
<dbReference type="FunFam" id="3.40.50.12780:FF:000012">
    <property type="entry name" value="Non-ribosomal peptide synthetase"/>
    <property type="match status" value="2"/>
</dbReference>
<dbReference type="Pfam" id="PF00550">
    <property type="entry name" value="PP-binding"/>
    <property type="match status" value="2"/>
</dbReference>
<dbReference type="Pfam" id="PF00501">
    <property type="entry name" value="AMP-binding"/>
    <property type="match status" value="2"/>
</dbReference>
<dbReference type="CDD" id="cd05930">
    <property type="entry name" value="A_NRPS"/>
    <property type="match status" value="1"/>
</dbReference>
<dbReference type="Gene3D" id="3.30.559.30">
    <property type="entry name" value="Nonribosomal peptide synthetase, condensation domain"/>
    <property type="match status" value="1"/>
</dbReference>
<dbReference type="Gene3D" id="3.40.50.1820">
    <property type="entry name" value="alpha/beta hydrolase"/>
    <property type="match status" value="1"/>
</dbReference>
<dbReference type="PROSITE" id="PS50075">
    <property type="entry name" value="CARRIER"/>
    <property type="match status" value="2"/>
</dbReference>
<comment type="cofactor">
    <cofactor evidence="1">
        <name>pantetheine 4'-phosphate</name>
        <dbReference type="ChEBI" id="CHEBI:47942"/>
    </cofactor>
</comment>
<dbReference type="FunFam" id="1.10.1200.10:FF:000005">
    <property type="entry name" value="Nonribosomal peptide synthetase 1"/>
    <property type="match status" value="2"/>
</dbReference>
<dbReference type="SUPFAM" id="SSF53474">
    <property type="entry name" value="alpha/beta-Hydrolases"/>
    <property type="match status" value="1"/>
</dbReference>
<dbReference type="STRING" id="1925591.BI308_05405"/>
<evidence type="ECO:0000256" key="2">
    <source>
        <dbReference type="ARBA" id="ARBA00006432"/>
    </source>
</evidence>
<dbReference type="GO" id="GO:0031177">
    <property type="term" value="F:phosphopantetheine binding"/>
    <property type="evidence" value="ECO:0007669"/>
    <property type="project" value="InterPro"/>
</dbReference>
<keyword evidence="4" id="KW-0597">Phosphoprotein</keyword>
<dbReference type="PANTHER" id="PTHR45527">
    <property type="entry name" value="NONRIBOSOMAL PEPTIDE SYNTHETASE"/>
    <property type="match status" value="1"/>
</dbReference>
<dbReference type="InterPro" id="IPR045851">
    <property type="entry name" value="AMP-bd_C_sf"/>
</dbReference>
<dbReference type="InterPro" id="IPR000873">
    <property type="entry name" value="AMP-dep_synth/lig_dom"/>
</dbReference>
<dbReference type="Gene3D" id="2.30.38.10">
    <property type="entry name" value="Luciferase, Domain 3"/>
    <property type="match status" value="2"/>
</dbReference>
<dbReference type="Gene3D" id="1.10.1200.10">
    <property type="entry name" value="ACP-like"/>
    <property type="match status" value="2"/>
</dbReference>
<accession>A0A1L9QV43</accession>
<dbReference type="SUPFAM" id="SSF47336">
    <property type="entry name" value="ACP-like"/>
    <property type="match status" value="2"/>
</dbReference>
<dbReference type="CDD" id="cd02440">
    <property type="entry name" value="AdoMet_MTases"/>
    <property type="match status" value="1"/>
</dbReference>
<evidence type="ECO:0000256" key="3">
    <source>
        <dbReference type="ARBA" id="ARBA00022450"/>
    </source>
</evidence>
<dbReference type="InterPro" id="IPR001031">
    <property type="entry name" value="Thioesterase"/>
</dbReference>
<evidence type="ECO:0000256" key="4">
    <source>
        <dbReference type="ARBA" id="ARBA00022553"/>
    </source>
</evidence>
<evidence type="ECO:0000256" key="5">
    <source>
        <dbReference type="ARBA" id="ARBA00022737"/>
    </source>
</evidence>
<name>A0A1L9QV43_9CYAN</name>
<dbReference type="GO" id="GO:0003824">
    <property type="term" value="F:catalytic activity"/>
    <property type="evidence" value="ECO:0007669"/>
    <property type="project" value="InterPro"/>
</dbReference>
<dbReference type="NCBIfam" id="TIGR01733">
    <property type="entry name" value="AA-adenyl-dom"/>
    <property type="match status" value="2"/>
</dbReference>
<dbReference type="Gene3D" id="3.30.559.10">
    <property type="entry name" value="Chloramphenicol acetyltransferase-like domain"/>
    <property type="match status" value="1"/>
</dbReference>
<sequence>MATTSAGDRPLPSWNNTQADYPQDKCIHQLFEAQAERTPDSVAVVFESQQLTYRELNAKANQLARYLQRLGVGPEVLVGLCVDRSLDMVVAMLGILKAGGAYVPLDPAYPAERLAFMLADANLSIAVTQEKLASGLLNSSAQATPFEIVGLDKDWEKISQQSAENVNSTIHSDNLAYIIYTSGSTGKPKGVQITHKSVVCSLDYTCKYFELTECDTLVAVASICFDTSVMEIYSPLNVGARLVIASDEATKTGRILAQLLTLSGATIMVSTPSTWHMVLEAEWDGNKQFKIICGGEALSRNLANRLLEKSSYLWNCYGPTETTIYSTTCQVSPGEGCVPIGKPIDGAEVYILLESGKPAPTGVPGELHIGGATRLARGYLSRPELTEEKFIPNLFCTGDLLYKTGDLARYLPDGNIEYLGRIDDQVKIRGFRIELGEIEAVLLEHPAASQVVVAAREDIANNKRLVAYVVSSLSDPSKITVEEEQVKQWGKLWDEAYKKPAEEWDSALHIGGWNDSYTKKALPTIQVQEWVDCTVKRILALQPKRVLEIGCGTGMLLFRIAPHCKHYWGTDVSVEAIRYVQQEIKDKTLAPNVTLRATPADDLEGIDAGLDTVVINSVIPMFPSMDYLVRVLEKVATLVKPGGAIFVGDVLSRPLLEAFHTSVQLYQAPDSLSTAALQHDIQERIAREKRLNIDLEFFAALKEHLPQISHVEIQLKPGYSQNELTRFRYDVVLHIGKKAPASNAPIYLNWQQDSLTIAAVRQQLLEASPEMLVVAGVPNPRTWADLQAIEWLASPECPETVGELRQNISQAGIEPEDWWQLQSEVDYRINVTWSSNTSEAYYDVVFVRKDSNIIPDSSIISPQETPQQNEPKPWSAYANLPYTGSKPSQLIPQLRQFLREKLPDYMVPSAFVLLDELPLNPSGKIDRRALPAPDRSRPVLDVELVSPRTPTEEIIAGIWAEVLSLDELGVLDNFFMLGGDSIQATQLVSRVRDTFGVELSLHQLFESPTVAELSETLSGASRQKLAPIQPVPRDGEMPLSFAEQRLWFLDRLQEKSIAYNEQEALRLTGSLSVEALQGALQEIVRRHESLRTNYQAVDGSAVRTIAPELDLHIPTIDLQHLSPEEQLSQVQQLSDRESEQPFDLANDPLLRVTLLRLGTDDHVLLLGMHHIITDGWSMGVFANELEAFYGTQVLGLPSPLAQLPIQYADFACWQRQPAIAEILSPQLSYWKQQLAGVPPLLELPTDYPRPTVQTSRGGKEFFEFDFEFTERLKHLSRENGVTLFMTLFAAFSTLLYRYSSQPDIVVGTPIANRNRSEIEAAIGFFVNTLVLRSRFEGNPSFVELLARVRQVSLDAYTNQDLPFEQLVEALQPPRTLSHSPVFQVMFALQNAPRKPVELPGLSFNWLPLETAKAKFDLFLSMEETEAGLIGYWEYNRDLFEPGTIRRMMGHFQTVLVAILANPEARVGELPLLSAAESHQLLVEWNDTFAEYPQEKCIQELFEEQVERTPDAVAVVFEEEQLTYRELNAKANQLARYLQGLGVGAEVLVGICVERSLSTIVGLLGILKAGGAYLPLDPNYPSERIADILADAGVSMLLAIGKGVVPPQNQTQVICLDTAWEEIAKQSEGNLPISVTVNNLAYVIYTSGSTGKPKGVAIEHRSILNLARAIEGAIAATSDEPLCKITLNGPLFFDTSVKQIVQLLYGRTLYIVPENIRLDSRRLLSYLLDCQIDLFDCTPSQLRLLVADGFLNSDTPPKYVLVGGEPIDESTWTALRQAKSRQFYNLYGPTECTVDATVCALGKTGDTPTIGRPIANTQIYILDNYLQPVPIGVPGELHIGGAGLARGYLNRPELTEQKFIPNPFSDEPGSRLYKTGDKARYLPDGNIEFIGRIDNQVKIRGFRIELGEIEATLTQHPEIREAVVMVREDTPADKRLVAYIVTKEEVTSADLRSFLKTKLPDYMVPSAFVFLEAIPLTPNGKCDREALRMQYRRALPAPDTEHREEGAIAPRTPTELHLSQIWSEVLSIPTVGVRDNFFELGGHSLLAVRLMARIERHFGQNLPLATLFQSSTVEEQAKLLDSDQDFQLGSPLVNIKSGGEGAPLFLIPPSSGQVLFYLDLVRNLETERPIYGLQLPGLNGEREPITSPEELAAFAVREIKVVQPHGPYYLAGFCVGGLLAFEIAQQLKQQDDTVELLAMIETHSPKLHKLLNDRMAEENLGYEILYAIGFAQELSASSGKPLSVSPQQLKRLNLEEQLEYILEQAKLQNIIPSEVGVQQMQNLYRVYHATGWATYDYQARPYLGAIHLFNASQPSMELDTDATLGWKDLVKGQIEVHQIPGDHYSIIREPGVGLLTQKLAVCLR</sequence>
<dbReference type="PANTHER" id="PTHR45527:SF14">
    <property type="entry name" value="PLIPASTATIN SYNTHASE SUBUNIT B"/>
    <property type="match status" value="1"/>
</dbReference>
<evidence type="ECO:0000313" key="9">
    <source>
        <dbReference type="Proteomes" id="UP000183940"/>
    </source>
</evidence>
<dbReference type="Pfam" id="PF13193">
    <property type="entry name" value="AMP-binding_C"/>
    <property type="match status" value="1"/>
</dbReference>
<feature type="domain" description="Carrier" evidence="7">
    <location>
        <begin position="946"/>
        <end position="1021"/>
    </location>
</feature>
<keyword evidence="9" id="KW-1185">Reference proteome</keyword>
<organism evidence="8 9">
    <name type="scientific">Roseofilum reptotaenium AO1-A</name>
    <dbReference type="NCBI Taxonomy" id="1925591"/>
    <lineage>
        <taxon>Bacteria</taxon>
        <taxon>Bacillati</taxon>
        <taxon>Cyanobacteriota</taxon>
        <taxon>Cyanophyceae</taxon>
        <taxon>Desertifilales</taxon>
        <taxon>Desertifilaceae</taxon>
        <taxon>Roseofilum</taxon>
    </lineage>
</organism>
<dbReference type="FunFam" id="3.40.50.980:FF:000001">
    <property type="entry name" value="Non-ribosomal peptide synthetase"/>
    <property type="match status" value="2"/>
</dbReference>
<dbReference type="InterPro" id="IPR036736">
    <property type="entry name" value="ACP-like_sf"/>
</dbReference>
<dbReference type="SUPFAM" id="SSF52777">
    <property type="entry name" value="CoA-dependent acyltransferases"/>
    <property type="match status" value="2"/>
</dbReference>
<evidence type="ECO:0000313" key="8">
    <source>
        <dbReference type="EMBL" id="OJJ26533.1"/>
    </source>
</evidence>
<reference evidence="8" key="1">
    <citation type="submission" date="2016-10" db="EMBL/GenBank/DDBJ databases">
        <title>CRISPR-Cas defence system in Roseofilum reptotaenium: evidence of a bacteriophage-cyanobacterium arms race in the coral black band disease.</title>
        <authorList>
            <person name="Buerger P."/>
            <person name="Wood-Charlson E.M."/>
            <person name="Weynberg K.D."/>
            <person name="Willis B."/>
            <person name="Van Oppen M.J."/>
        </authorList>
    </citation>
    <scope>NUCLEOTIDE SEQUENCE [LARGE SCALE GENOMIC DNA]</scope>
    <source>
        <strain evidence="8">AO1-A</strain>
    </source>
</reference>
<dbReference type="GO" id="GO:0005829">
    <property type="term" value="C:cytosol"/>
    <property type="evidence" value="ECO:0007669"/>
    <property type="project" value="TreeGrafter"/>
</dbReference>
<dbReference type="Pfam" id="PF00668">
    <property type="entry name" value="Condensation"/>
    <property type="match status" value="1"/>
</dbReference>
<dbReference type="InterPro" id="IPR020806">
    <property type="entry name" value="PKS_PP-bd"/>
</dbReference>
<dbReference type="PROSITE" id="PS00012">
    <property type="entry name" value="PHOSPHOPANTETHEINE"/>
    <property type="match status" value="1"/>
</dbReference>